<evidence type="ECO:0000313" key="4">
    <source>
        <dbReference type="Proteomes" id="UP000239939"/>
    </source>
</evidence>
<accession>A0A2S7ENH3</accession>
<gene>
    <name evidence="3" type="ORF">XpopCFBP1817_11445</name>
</gene>
<keyword evidence="2" id="KW-0812">Transmembrane</keyword>
<dbReference type="Proteomes" id="UP000239939">
    <property type="component" value="Unassembled WGS sequence"/>
</dbReference>
<evidence type="ECO:0000256" key="1">
    <source>
        <dbReference type="SAM" id="MobiDB-lite"/>
    </source>
</evidence>
<sequence length="116" mass="12464">MTHKQSILLAIRRHDSSAFLLGACVMTACAVLLLLCLLAEQTLGIDLSSTVAGQIVLALPLLALVLVLWKTGPLACASKPKFPPGRGRKGRTASPVDPGSFEPRSTNEPPRRRPRR</sequence>
<organism evidence="3 4">
    <name type="scientific">Xanthomonas populi</name>
    <dbReference type="NCBI Taxonomy" id="53414"/>
    <lineage>
        <taxon>Bacteria</taxon>
        <taxon>Pseudomonadati</taxon>
        <taxon>Pseudomonadota</taxon>
        <taxon>Gammaproteobacteria</taxon>
        <taxon>Lysobacterales</taxon>
        <taxon>Lysobacteraceae</taxon>
        <taxon>Xanthomonas</taxon>
    </lineage>
</organism>
<dbReference type="PROSITE" id="PS51257">
    <property type="entry name" value="PROKAR_LIPOPROTEIN"/>
    <property type="match status" value="1"/>
</dbReference>
<comment type="caution">
    <text evidence="3">The sequence shown here is derived from an EMBL/GenBank/DDBJ whole genome shotgun (WGS) entry which is preliminary data.</text>
</comment>
<keyword evidence="4" id="KW-1185">Reference proteome</keyword>
<dbReference type="EMBL" id="MDEJ01000062">
    <property type="protein sequence ID" value="PPU93065.1"/>
    <property type="molecule type" value="Genomic_DNA"/>
</dbReference>
<evidence type="ECO:0000256" key="2">
    <source>
        <dbReference type="SAM" id="Phobius"/>
    </source>
</evidence>
<dbReference type="AlphaFoldDB" id="A0A2S7ENH3"/>
<feature type="transmembrane region" description="Helical" evidence="2">
    <location>
        <begin position="51"/>
        <end position="69"/>
    </location>
</feature>
<reference evidence="4" key="1">
    <citation type="submission" date="2016-08" db="EMBL/GenBank/DDBJ databases">
        <authorList>
            <person name="Merda D."/>
            <person name="Briand M."/>
            <person name="Taghouti G."/>
            <person name="Carrere S."/>
            <person name="Gouzy J."/>
            <person name="Portier P."/>
            <person name="Jacques M.-A."/>
            <person name="Fischer-Le Saux M."/>
        </authorList>
    </citation>
    <scope>NUCLEOTIDE SEQUENCE [LARGE SCALE GENOMIC DNA]</scope>
    <source>
        <strain evidence="4">CFBP1817</strain>
    </source>
</reference>
<keyword evidence="2" id="KW-1133">Transmembrane helix</keyword>
<feature type="region of interest" description="Disordered" evidence="1">
    <location>
        <begin position="75"/>
        <end position="116"/>
    </location>
</feature>
<keyword evidence="2" id="KW-0472">Membrane</keyword>
<feature type="transmembrane region" description="Helical" evidence="2">
    <location>
        <begin position="20"/>
        <end position="39"/>
    </location>
</feature>
<proteinExistence type="predicted"/>
<evidence type="ECO:0000313" key="3">
    <source>
        <dbReference type="EMBL" id="PPU93065.1"/>
    </source>
</evidence>
<protein>
    <submittedName>
        <fullName evidence="3">Uncharacterized protein</fullName>
    </submittedName>
</protein>
<name>A0A2S7ENH3_9XANT</name>